<dbReference type="AlphaFoldDB" id="A0AAV7LXM7"/>
<dbReference type="Proteomes" id="UP001066276">
    <property type="component" value="Chromosome 10"/>
</dbReference>
<accession>A0AAV7LXM7</accession>
<proteinExistence type="predicted"/>
<sequence>MLSLALARNPVQSSQQAVMRAVCDVRKPIVAFVAVRARERGQSERTKSFVYGTSGRPLVPSCCLPKRKQCPGERCPPEVPLRQGQARSRKHPVDTLHTRGGHGEGHASSCPSLGHKWVCGTNNGARRLVSWPRCPFSQRQGRLCEGARDSCVGPGLAADGWRGRCLPQLAGCPPRVMLVTHFTGVAAPRTPPQEEMLGSLGCRPLISNTRPSTQYTTCFIGKPCRRSTAKLRTWLQPLKTSASCRVLV</sequence>
<evidence type="ECO:0000313" key="1">
    <source>
        <dbReference type="EMBL" id="KAJ1096207.1"/>
    </source>
</evidence>
<comment type="caution">
    <text evidence="1">The sequence shown here is derived from an EMBL/GenBank/DDBJ whole genome shotgun (WGS) entry which is preliminary data.</text>
</comment>
<organism evidence="1 2">
    <name type="scientific">Pleurodeles waltl</name>
    <name type="common">Iberian ribbed newt</name>
    <dbReference type="NCBI Taxonomy" id="8319"/>
    <lineage>
        <taxon>Eukaryota</taxon>
        <taxon>Metazoa</taxon>
        <taxon>Chordata</taxon>
        <taxon>Craniata</taxon>
        <taxon>Vertebrata</taxon>
        <taxon>Euteleostomi</taxon>
        <taxon>Amphibia</taxon>
        <taxon>Batrachia</taxon>
        <taxon>Caudata</taxon>
        <taxon>Salamandroidea</taxon>
        <taxon>Salamandridae</taxon>
        <taxon>Pleurodelinae</taxon>
        <taxon>Pleurodeles</taxon>
    </lineage>
</organism>
<reference evidence="1" key="1">
    <citation type="journal article" date="2022" name="bioRxiv">
        <title>Sequencing and chromosome-scale assembly of the giantPleurodeles waltlgenome.</title>
        <authorList>
            <person name="Brown T."/>
            <person name="Elewa A."/>
            <person name="Iarovenko S."/>
            <person name="Subramanian E."/>
            <person name="Araus A.J."/>
            <person name="Petzold A."/>
            <person name="Susuki M."/>
            <person name="Suzuki K.-i.T."/>
            <person name="Hayashi T."/>
            <person name="Toyoda A."/>
            <person name="Oliveira C."/>
            <person name="Osipova E."/>
            <person name="Leigh N.D."/>
            <person name="Simon A."/>
            <person name="Yun M.H."/>
        </authorList>
    </citation>
    <scope>NUCLEOTIDE SEQUENCE</scope>
    <source>
        <strain evidence="1">20211129_DDA</strain>
        <tissue evidence="1">Liver</tissue>
    </source>
</reference>
<keyword evidence="2" id="KW-1185">Reference proteome</keyword>
<dbReference type="EMBL" id="JANPWB010000014">
    <property type="protein sequence ID" value="KAJ1096207.1"/>
    <property type="molecule type" value="Genomic_DNA"/>
</dbReference>
<evidence type="ECO:0000313" key="2">
    <source>
        <dbReference type="Proteomes" id="UP001066276"/>
    </source>
</evidence>
<gene>
    <name evidence="1" type="ORF">NDU88_001351</name>
</gene>
<protein>
    <submittedName>
        <fullName evidence="1">Uncharacterized protein</fullName>
    </submittedName>
</protein>
<name>A0AAV7LXM7_PLEWA</name>